<evidence type="ECO:0000313" key="3">
    <source>
        <dbReference type="Proteomes" id="UP000305948"/>
    </source>
</evidence>
<keyword evidence="3" id="KW-1185">Reference proteome</keyword>
<accession>A0A5C3NKR1</accession>
<dbReference type="Proteomes" id="UP000305948">
    <property type="component" value="Unassembled WGS sequence"/>
</dbReference>
<keyword evidence="1" id="KW-0812">Transmembrane</keyword>
<dbReference type="AlphaFoldDB" id="A0A5C3NKR1"/>
<dbReference type="EMBL" id="ML213506">
    <property type="protein sequence ID" value="TFK54201.1"/>
    <property type="molecule type" value="Genomic_DNA"/>
</dbReference>
<keyword evidence="1" id="KW-0472">Membrane</keyword>
<name>A0A5C3NKR1_9AGAM</name>
<reference evidence="2 3" key="1">
    <citation type="journal article" date="2019" name="Nat. Ecol. Evol.">
        <title>Megaphylogeny resolves global patterns of mushroom evolution.</title>
        <authorList>
            <person name="Varga T."/>
            <person name="Krizsan K."/>
            <person name="Foldi C."/>
            <person name="Dima B."/>
            <person name="Sanchez-Garcia M."/>
            <person name="Sanchez-Ramirez S."/>
            <person name="Szollosi G.J."/>
            <person name="Szarkandi J.G."/>
            <person name="Papp V."/>
            <person name="Albert L."/>
            <person name="Andreopoulos W."/>
            <person name="Angelini C."/>
            <person name="Antonin V."/>
            <person name="Barry K.W."/>
            <person name="Bougher N.L."/>
            <person name="Buchanan P."/>
            <person name="Buyck B."/>
            <person name="Bense V."/>
            <person name="Catcheside P."/>
            <person name="Chovatia M."/>
            <person name="Cooper J."/>
            <person name="Damon W."/>
            <person name="Desjardin D."/>
            <person name="Finy P."/>
            <person name="Geml J."/>
            <person name="Haridas S."/>
            <person name="Hughes K."/>
            <person name="Justo A."/>
            <person name="Karasinski D."/>
            <person name="Kautmanova I."/>
            <person name="Kiss B."/>
            <person name="Kocsube S."/>
            <person name="Kotiranta H."/>
            <person name="LaButti K.M."/>
            <person name="Lechner B.E."/>
            <person name="Liimatainen K."/>
            <person name="Lipzen A."/>
            <person name="Lukacs Z."/>
            <person name="Mihaltcheva S."/>
            <person name="Morgado L.N."/>
            <person name="Niskanen T."/>
            <person name="Noordeloos M.E."/>
            <person name="Ohm R.A."/>
            <person name="Ortiz-Santana B."/>
            <person name="Ovrebo C."/>
            <person name="Racz N."/>
            <person name="Riley R."/>
            <person name="Savchenko A."/>
            <person name="Shiryaev A."/>
            <person name="Soop K."/>
            <person name="Spirin V."/>
            <person name="Szebenyi C."/>
            <person name="Tomsovsky M."/>
            <person name="Tulloss R.E."/>
            <person name="Uehling J."/>
            <person name="Grigoriev I.V."/>
            <person name="Vagvolgyi C."/>
            <person name="Papp T."/>
            <person name="Martin F.M."/>
            <person name="Miettinen O."/>
            <person name="Hibbett D.S."/>
            <person name="Nagy L.G."/>
        </authorList>
    </citation>
    <scope>NUCLEOTIDE SEQUENCE [LARGE SCALE GENOMIC DNA]</scope>
    <source>
        <strain evidence="2 3">OMC1185</strain>
    </source>
</reference>
<sequence length="195" mass="21554">MTEATTLTHVRLAVLFSMFPVHVATVVRYGVELSVVYCDTLKKASFKSLLLNKLSRVAVLAVVVGVVAFAGPRNRAVDTLKVTRVGEGVEGGGRSIHRGTHVSRGRRRREVVINARALHNSEYLSTWWKTDGESKTRTRSPSYSRGRVTCRVTYRVGALPYMDTLSSHAYLHIALPFSACQTDFSSESNPALTEK</sequence>
<protein>
    <submittedName>
        <fullName evidence="2">Uncharacterized protein</fullName>
    </submittedName>
</protein>
<keyword evidence="1" id="KW-1133">Transmembrane helix</keyword>
<proteinExistence type="predicted"/>
<gene>
    <name evidence="2" type="ORF">OE88DRAFT_1163594</name>
</gene>
<evidence type="ECO:0000256" key="1">
    <source>
        <dbReference type="SAM" id="Phobius"/>
    </source>
</evidence>
<evidence type="ECO:0000313" key="2">
    <source>
        <dbReference type="EMBL" id="TFK54201.1"/>
    </source>
</evidence>
<feature type="transmembrane region" description="Helical" evidence="1">
    <location>
        <begin position="51"/>
        <end position="71"/>
    </location>
</feature>
<organism evidence="2 3">
    <name type="scientific">Heliocybe sulcata</name>
    <dbReference type="NCBI Taxonomy" id="5364"/>
    <lineage>
        <taxon>Eukaryota</taxon>
        <taxon>Fungi</taxon>
        <taxon>Dikarya</taxon>
        <taxon>Basidiomycota</taxon>
        <taxon>Agaricomycotina</taxon>
        <taxon>Agaricomycetes</taxon>
        <taxon>Gloeophyllales</taxon>
        <taxon>Gloeophyllaceae</taxon>
        <taxon>Heliocybe</taxon>
    </lineage>
</organism>
<feature type="transmembrane region" description="Helical" evidence="1">
    <location>
        <begin position="12"/>
        <end position="31"/>
    </location>
</feature>